<evidence type="ECO:0000256" key="1">
    <source>
        <dbReference type="ARBA" id="ARBA00022729"/>
    </source>
</evidence>
<name>A0A6B0VKQ2_9EURY</name>
<dbReference type="AlphaFoldDB" id="A0A6B0VKQ2"/>
<protein>
    <submittedName>
        <fullName evidence="3">Thiamine ABC transporter substrate-binding protein</fullName>
    </submittedName>
</protein>
<dbReference type="EMBL" id="WUYX01000021">
    <property type="protein sequence ID" value="MXV61586.1"/>
    <property type="molecule type" value="Genomic_DNA"/>
</dbReference>
<keyword evidence="4" id="KW-1185">Reference proteome</keyword>
<sequence>MKRRTVVRAIGGASGGALAGLAGCTTRNGDDEPPDGPDDEDTEPEDPDHDGTLRIATYRSMVTGTNPAGPWLAEAFEETYPDAEIEWVLPESGVEHYVRRGEYDTEIDVDVLFGFTVGDLARIDDRVGAGGLLRELNLKRVEGAERIRDGLDLGDPHNRALTYDAGYVSLVYDERELDAPDTFAELLEDEYEDTLLAQHPGTSIPGQAFLLWLIETAGPDDALEYWEELAANGVRIHESWSDAYNDAYMGEERPMVVSYSADPVFAAAEEYDMERHRVAFPNDEGYAVPEGMGIFEGARAPDLAYAFLEFVLSTEAQIELARRNVQFPAIRDVELHPAFGEYRREPPEPVSISYTELRGSIGDWLGDWTDRFDEHLVEDGDGNGDGDGTENGNGDEDGN</sequence>
<dbReference type="PANTHER" id="PTHR30006:SF2">
    <property type="entry name" value="ABC TRANSPORTER SUBSTRATE-BINDING PROTEIN"/>
    <property type="match status" value="1"/>
</dbReference>
<dbReference type="PROSITE" id="PS51257">
    <property type="entry name" value="PROKAR_LIPOPROTEIN"/>
    <property type="match status" value="1"/>
</dbReference>
<feature type="region of interest" description="Disordered" evidence="2">
    <location>
        <begin position="375"/>
        <end position="399"/>
    </location>
</feature>
<feature type="region of interest" description="Disordered" evidence="2">
    <location>
        <begin position="15"/>
        <end position="51"/>
    </location>
</feature>
<keyword evidence="1" id="KW-0732">Signal</keyword>
<evidence type="ECO:0000313" key="4">
    <source>
        <dbReference type="Proteomes" id="UP000434101"/>
    </source>
</evidence>
<dbReference type="PANTHER" id="PTHR30006">
    <property type="entry name" value="THIAMINE-BINDING PERIPLASMIC PROTEIN-RELATED"/>
    <property type="match status" value="1"/>
</dbReference>
<feature type="compositionally biased region" description="Acidic residues" evidence="2">
    <location>
        <begin position="31"/>
        <end position="48"/>
    </location>
</feature>
<dbReference type="RefSeq" id="WP_160063585.1">
    <property type="nucleotide sequence ID" value="NZ_WUYX01000021.1"/>
</dbReference>
<dbReference type="InterPro" id="IPR005948">
    <property type="entry name" value="ThiB-like"/>
</dbReference>
<proteinExistence type="predicted"/>
<organism evidence="3 4">
    <name type="scientific">Natronorubrum halalkaliphilum</name>
    <dbReference type="NCBI Taxonomy" id="2691917"/>
    <lineage>
        <taxon>Archaea</taxon>
        <taxon>Methanobacteriati</taxon>
        <taxon>Methanobacteriota</taxon>
        <taxon>Stenosarchaea group</taxon>
        <taxon>Halobacteria</taxon>
        <taxon>Halobacteriales</taxon>
        <taxon>Natrialbaceae</taxon>
        <taxon>Natronorubrum</taxon>
    </lineage>
</organism>
<dbReference type="Gene3D" id="3.40.190.10">
    <property type="entry name" value="Periplasmic binding protein-like II"/>
    <property type="match status" value="2"/>
</dbReference>
<evidence type="ECO:0000313" key="3">
    <source>
        <dbReference type="EMBL" id="MXV61586.1"/>
    </source>
</evidence>
<dbReference type="Pfam" id="PF13343">
    <property type="entry name" value="SBP_bac_6"/>
    <property type="match status" value="1"/>
</dbReference>
<dbReference type="GO" id="GO:0015888">
    <property type="term" value="P:thiamine transport"/>
    <property type="evidence" value="ECO:0007669"/>
    <property type="project" value="InterPro"/>
</dbReference>
<dbReference type="Proteomes" id="UP000434101">
    <property type="component" value="Unassembled WGS sequence"/>
</dbReference>
<evidence type="ECO:0000256" key="2">
    <source>
        <dbReference type="SAM" id="MobiDB-lite"/>
    </source>
</evidence>
<dbReference type="SUPFAM" id="SSF53850">
    <property type="entry name" value="Periplasmic binding protein-like II"/>
    <property type="match status" value="1"/>
</dbReference>
<gene>
    <name evidence="3" type="ORF">GS429_05800</name>
</gene>
<dbReference type="NCBIfam" id="TIGR01254">
    <property type="entry name" value="sfuA"/>
    <property type="match status" value="1"/>
</dbReference>
<comment type="caution">
    <text evidence="3">The sequence shown here is derived from an EMBL/GenBank/DDBJ whole genome shotgun (WGS) entry which is preliminary data.</text>
</comment>
<accession>A0A6B0VKQ2</accession>
<dbReference type="GO" id="GO:0030975">
    <property type="term" value="F:thiamine binding"/>
    <property type="evidence" value="ECO:0007669"/>
    <property type="project" value="InterPro"/>
</dbReference>
<dbReference type="OrthoDB" id="130870at2157"/>
<reference evidence="3 4" key="1">
    <citation type="submission" date="2020-01" db="EMBL/GenBank/DDBJ databases">
        <title>Natronorubrum sp. JWXQ-INN 674 isolated from Inner Mongolia Autonomous Region of China.</title>
        <authorList>
            <person name="Xue Q."/>
        </authorList>
    </citation>
    <scope>NUCLEOTIDE SEQUENCE [LARGE SCALE GENOMIC DNA]</scope>
    <source>
        <strain evidence="3 4">JWXQ-INN-674</strain>
    </source>
</reference>
<feature type="compositionally biased region" description="Acidic residues" evidence="2">
    <location>
        <begin position="379"/>
        <end position="399"/>
    </location>
</feature>